<dbReference type="EC" id="3.1.21.3" evidence="5"/>
<evidence type="ECO:0000256" key="2">
    <source>
        <dbReference type="ARBA" id="ARBA00022747"/>
    </source>
</evidence>
<gene>
    <name evidence="5" type="ORF">JOE61_004098</name>
</gene>
<evidence type="ECO:0000313" key="6">
    <source>
        <dbReference type="Proteomes" id="UP000732378"/>
    </source>
</evidence>
<proteinExistence type="inferred from homology"/>
<keyword evidence="2" id="KW-0680">Restriction system</keyword>
<accession>A0ABS2MGG8</accession>
<organism evidence="5 6">
    <name type="scientific">Nocardioides salarius</name>
    <dbReference type="NCBI Taxonomy" id="374513"/>
    <lineage>
        <taxon>Bacteria</taxon>
        <taxon>Bacillati</taxon>
        <taxon>Actinomycetota</taxon>
        <taxon>Actinomycetes</taxon>
        <taxon>Propionibacteriales</taxon>
        <taxon>Nocardioidaceae</taxon>
        <taxon>Nocardioides</taxon>
    </lineage>
</organism>
<evidence type="ECO:0000259" key="4">
    <source>
        <dbReference type="Pfam" id="PF01420"/>
    </source>
</evidence>
<evidence type="ECO:0000256" key="1">
    <source>
        <dbReference type="ARBA" id="ARBA00010923"/>
    </source>
</evidence>
<dbReference type="SUPFAM" id="SSF116734">
    <property type="entry name" value="DNA methylase specificity domain"/>
    <property type="match status" value="2"/>
</dbReference>
<evidence type="ECO:0000256" key="3">
    <source>
        <dbReference type="ARBA" id="ARBA00023125"/>
    </source>
</evidence>
<dbReference type="PANTHER" id="PTHR30408">
    <property type="entry name" value="TYPE-1 RESTRICTION ENZYME ECOKI SPECIFICITY PROTEIN"/>
    <property type="match status" value="1"/>
</dbReference>
<keyword evidence="5" id="KW-0378">Hydrolase</keyword>
<sequence length="397" mass="43101">MAGWPEVSISDIATKVGSGATPRGGAETYLPERVEYALVRSQNVLDRRFDPDGLAYISNEQAQVLRGVFLQPKDVLLNITGDGDTFGRSCMVPDSVLPACVNQHVSIVRVDPAKADPDYVLAYLTHPAVKPYIASFNSGGSRRAVTKGHIESFRLPLPPLESQQVIGRVLAALDAKMETNARLVQVVPDLIRARVLSALASEPVLISVAKLAKFVNGGAYTKGATGTGRMVVRIADLNSGPGSSTVYNDIEVPDDKTARPGDILMSWSGSLGVYRWVLDEAIVNQHIFKVLPTDFPAWLVFDRLDAVIHIFQSVAKDKATTMGHIQRGHLESTEVEVPNPGQLAILGDELGPLWRRLLVAEQENRRLTRLRDALLPALLSGQIRVGVSEHQVSEAIA</sequence>
<reference evidence="5 6" key="1">
    <citation type="submission" date="2021-01" db="EMBL/GenBank/DDBJ databases">
        <title>Sequencing the genomes of 1000 actinobacteria strains.</title>
        <authorList>
            <person name="Klenk H.-P."/>
        </authorList>
    </citation>
    <scope>NUCLEOTIDE SEQUENCE [LARGE SCALE GENOMIC DNA]</scope>
    <source>
        <strain evidence="5 6">DSM 18239</strain>
    </source>
</reference>
<dbReference type="InterPro" id="IPR052021">
    <property type="entry name" value="Type-I_RS_S_subunit"/>
</dbReference>
<dbReference type="InterPro" id="IPR000055">
    <property type="entry name" value="Restrct_endonuc_typeI_TRD"/>
</dbReference>
<dbReference type="PANTHER" id="PTHR30408:SF12">
    <property type="entry name" value="TYPE I RESTRICTION ENZYME MJAVIII SPECIFICITY SUBUNIT"/>
    <property type="match status" value="1"/>
</dbReference>
<feature type="domain" description="Type I restriction modification DNA specificity" evidence="4">
    <location>
        <begin position="3"/>
        <end position="183"/>
    </location>
</feature>
<comment type="caution">
    <text evidence="5">The sequence shown here is derived from an EMBL/GenBank/DDBJ whole genome shotgun (WGS) entry which is preliminary data.</text>
</comment>
<protein>
    <submittedName>
        <fullName evidence="5">Type I restriction enzyme S subunit</fullName>
        <ecNumber evidence="5">3.1.21.3</ecNumber>
    </submittedName>
</protein>
<keyword evidence="3" id="KW-0238">DNA-binding</keyword>
<dbReference type="RefSeq" id="WP_193670913.1">
    <property type="nucleotide sequence ID" value="NZ_JACDTV010000021.1"/>
</dbReference>
<dbReference type="Pfam" id="PF01420">
    <property type="entry name" value="Methylase_S"/>
    <property type="match status" value="1"/>
</dbReference>
<dbReference type="GO" id="GO:0009035">
    <property type="term" value="F:type I site-specific deoxyribonuclease activity"/>
    <property type="evidence" value="ECO:0007669"/>
    <property type="project" value="UniProtKB-EC"/>
</dbReference>
<dbReference type="Proteomes" id="UP000732378">
    <property type="component" value="Unassembled WGS sequence"/>
</dbReference>
<evidence type="ECO:0000313" key="5">
    <source>
        <dbReference type="EMBL" id="MBM7510284.1"/>
    </source>
</evidence>
<dbReference type="Gene3D" id="3.90.220.20">
    <property type="entry name" value="DNA methylase specificity domains"/>
    <property type="match status" value="2"/>
</dbReference>
<keyword evidence="6" id="KW-1185">Reference proteome</keyword>
<dbReference type="EMBL" id="JAFBBZ010000001">
    <property type="protein sequence ID" value="MBM7510284.1"/>
    <property type="molecule type" value="Genomic_DNA"/>
</dbReference>
<name>A0ABS2MGG8_9ACTN</name>
<dbReference type="InterPro" id="IPR044946">
    <property type="entry name" value="Restrct_endonuc_typeI_TRD_sf"/>
</dbReference>
<comment type="similarity">
    <text evidence="1">Belongs to the type-I restriction system S methylase family.</text>
</comment>